<dbReference type="InterPro" id="IPR043132">
    <property type="entry name" value="BCAT-like_C"/>
</dbReference>
<comment type="cofactor">
    <cofactor evidence="1 6">
        <name>pyridoxal 5'-phosphate</name>
        <dbReference type="ChEBI" id="CHEBI:597326"/>
    </cofactor>
</comment>
<keyword evidence="7" id="KW-0456">Lyase</keyword>
<evidence type="ECO:0000313" key="8">
    <source>
        <dbReference type="Proteomes" id="UP000186559"/>
    </source>
</evidence>
<dbReference type="InterPro" id="IPR043131">
    <property type="entry name" value="BCAT-like_N"/>
</dbReference>
<keyword evidence="4 6" id="KW-0663">Pyridoxal phosphate</keyword>
<protein>
    <recommendedName>
        <fullName evidence="3">Probable branched-chain-amino-acid aminotransferase</fullName>
    </recommendedName>
</protein>
<dbReference type="RefSeq" id="WP_076622037.1">
    <property type="nucleotide sequence ID" value="NZ_BMEW01000002.1"/>
</dbReference>
<dbReference type="KEGG" id="tpro:Ga0080559_TMP574"/>
<reference evidence="7 8" key="1">
    <citation type="submission" date="2016-03" db="EMBL/GenBank/DDBJ databases">
        <title>Deep-sea bacteria in the southern Pacific.</title>
        <authorList>
            <person name="Tang K."/>
        </authorList>
    </citation>
    <scope>NUCLEOTIDE SEQUENCE [LARGE SCALE GENOMIC DNA]</scope>
    <source>
        <strain evidence="7 8">JLT2016</strain>
    </source>
</reference>
<dbReference type="InterPro" id="IPR001544">
    <property type="entry name" value="Aminotrans_IV"/>
</dbReference>
<dbReference type="OrthoDB" id="9809239at2"/>
<dbReference type="NCBIfam" id="NF005729">
    <property type="entry name" value="PRK07546.1-3"/>
    <property type="match status" value="1"/>
</dbReference>
<name>A0A1U7CZV1_9RHOB</name>
<organism evidence="7 8">
    <name type="scientific">Salipiger profundus</name>
    <dbReference type="NCBI Taxonomy" id="1229727"/>
    <lineage>
        <taxon>Bacteria</taxon>
        <taxon>Pseudomonadati</taxon>
        <taxon>Pseudomonadota</taxon>
        <taxon>Alphaproteobacteria</taxon>
        <taxon>Rhodobacterales</taxon>
        <taxon>Roseobacteraceae</taxon>
        <taxon>Salipiger</taxon>
    </lineage>
</organism>
<dbReference type="InterPro" id="IPR018300">
    <property type="entry name" value="Aminotrans_IV_CS"/>
</dbReference>
<dbReference type="Proteomes" id="UP000186559">
    <property type="component" value="Chromosome"/>
</dbReference>
<dbReference type="InterPro" id="IPR036038">
    <property type="entry name" value="Aminotransferase-like"/>
</dbReference>
<dbReference type="Gene3D" id="3.30.470.10">
    <property type="match status" value="1"/>
</dbReference>
<dbReference type="GO" id="GO:0016829">
    <property type="term" value="F:lyase activity"/>
    <property type="evidence" value="ECO:0007669"/>
    <property type="project" value="UniProtKB-KW"/>
</dbReference>
<accession>A0A1U7CZV1</accession>
<sequence length="214" mass="23540">MESALRDRTDPALRVIETMLWLPGTGIVRERMHLARCARTCAALGFRHDPQAIGLRLWAVQSDTPLRLRMTVGREGDVALEQQPFDLGSAPELARVAVAAARLDPADPFLRHKTTHRPLYDAALREKPAGLFEVLFFNTRGELCEGAFTNVFLRREGRMLTPPVSSGLLPGVLREALLLTGEAEEAVLTQDDLEQAEALWVGNSLRGLIPAALA</sequence>
<dbReference type="SUPFAM" id="SSF56752">
    <property type="entry name" value="D-aminoacid aminotransferase-like PLP-dependent enzymes"/>
    <property type="match status" value="1"/>
</dbReference>
<dbReference type="Gene3D" id="3.20.10.10">
    <property type="entry name" value="D-amino Acid Aminotransferase, subunit A, domain 2"/>
    <property type="match status" value="1"/>
</dbReference>
<gene>
    <name evidence="7" type="ORF">Ga0080559_TMP574</name>
</gene>
<dbReference type="Pfam" id="PF01063">
    <property type="entry name" value="Aminotran_4"/>
    <property type="match status" value="1"/>
</dbReference>
<evidence type="ECO:0000256" key="5">
    <source>
        <dbReference type="RuleBase" id="RU004106"/>
    </source>
</evidence>
<evidence type="ECO:0000256" key="4">
    <source>
        <dbReference type="ARBA" id="ARBA00022898"/>
    </source>
</evidence>
<evidence type="ECO:0000313" key="7">
    <source>
        <dbReference type="EMBL" id="APX21370.1"/>
    </source>
</evidence>
<dbReference type="EMBL" id="CP014796">
    <property type="protein sequence ID" value="APX21370.1"/>
    <property type="molecule type" value="Genomic_DNA"/>
</dbReference>
<dbReference type="PROSITE" id="PS00770">
    <property type="entry name" value="AA_TRANSFER_CLASS_4"/>
    <property type="match status" value="1"/>
</dbReference>
<comment type="similarity">
    <text evidence="2 5">Belongs to the class-IV pyridoxal-phosphate-dependent aminotransferase family.</text>
</comment>
<dbReference type="AlphaFoldDB" id="A0A1U7CZV1"/>
<keyword evidence="8" id="KW-1185">Reference proteome</keyword>
<proteinExistence type="inferred from homology"/>
<evidence type="ECO:0000256" key="6">
    <source>
        <dbReference type="RuleBase" id="RU004516"/>
    </source>
</evidence>
<dbReference type="STRING" id="1229727.Ga0080559_TMP574"/>
<evidence type="ECO:0000256" key="1">
    <source>
        <dbReference type="ARBA" id="ARBA00001933"/>
    </source>
</evidence>
<evidence type="ECO:0000256" key="3">
    <source>
        <dbReference type="ARBA" id="ARBA00014472"/>
    </source>
</evidence>
<evidence type="ECO:0000256" key="2">
    <source>
        <dbReference type="ARBA" id="ARBA00009320"/>
    </source>
</evidence>